<proteinExistence type="predicted"/>
<dbReference type="PANTHER" id="PTHR13440">
    <property type="entry name" value="BLOC-1 RELATED COMPLEX SUBUNIT 6"/>
    <property type="match status" value="1"/>
</dbReference>
<accession>A0A0L0BV28</accession>
<gene>
    <name evidence="3" type="ORF">FF38_05599</name>
</gene>
<dbReference type="GO" id="GO:0032418">
    <property type="term" value="P:lysosome localization"/>
    <property type="evidence" value="ECO:0007669"/>
    <property type="project" value="TreeGrafter"/>
</dbReference>
<organism evidence="3 4">
    <name type="scientific">Lucilia cuprina</name>
    <name type="common">Green bottle fly</name>
    <name type="synonym">Australian sheep blowfly</name>
    <dbReference type="NCBI Taxonomy" id="7375"/>
    <lineage>
        <taxon>Eukaryota</taxon>
        <taxon>Metazoa</taxon>
        <taxon>Ecdysozoa</taxon>
        <taxon>Arthropoda</taxon>
        <taxon>Hexapoda</taxon>
        <taxon>Insecta</taxon>
        <taxon>Pterygota</taxon>
        <taxon>Neoptera</taxon>
        <taxon>Endopterygota</taxon>
        <taxon>Diptera</taxon>
        <taxon>Brachycera</taxon>
        <taxon>Muscomorpha</taxon>
        <taxon>Oestroidea</taxon>
        <taxon>Calliphoridae</taxon>
        <taxon>Luciliinae</taxon>
        <taxon>Lucilia</taxon>
    </lineage>
</organism>
<evidence type="ECO:0000313" key="3">
    <source>
        <dbReference type="EMBL" id="KNC23877.1"/>
    </source>
</evidence>
<feature type="domain" description="BLOC-1-related complex subunit 6 C-terminal helix" evidence="2">
    <location>
        <begin position="190"/>
        <end position="289"/>
    </location>
</feature>
<keyword evidence="4" id="KW-1185">Reference proteome</keyword>
<dbReference type="Proteomes" id="UP000037069">
    <property type="component" value="Unassembled WGS sequence"/>
</dbReference>
<comment type="caution">
    <text evidence="3">The sequence shown here is derived from an EMBL/GenBank/DDBJ whole genome shotgun (WGS) entry which is preliminary data.</text>
</comment>
<name>A0A0L0BV28_LUCCU</name>
<feature type="compositionally biased region" description="Acidic residues" evidence="1">
    <location>
        <begin position="87"/>
        <end position="96"/>
    </location>
</feature>
<feature type="region of interest" description="Disordered" evidence="1">
    <location>
        <begin position="72"/>
        <end position="118"/>
    </location>
</feature>
<dbReference type="Pfam" id="PF10157">
    <property type="entry name" value="BORCS6"/>
    <property type="match status" value="1"/>
</dbReference>
<dbReference type="PANTHER" id="PTHR13440:SF7">
    <property type="entry name" value="BLOC-1 RELATED COMPLEX SUBUNIT 6"/>
    <property type="match status" value="1"/>
</dbReference>
<dbReference type="OrthoDB" id="21270at2759"/>
<dbReference type="InterPro" id="IPR019314">
    <property type="entry name" value="BORCS6"/>
</dbReference>
<dbReference type="OMA" id="MHHFVAH"/>
<dbReference type="InterPro" id="IPR046465">
    <property type="entry name" value="BORCS6_C"/>
</dbReference>
<dbReference type="AlphaFoldDB" id="A0A0L0BV28"/>
<reference evidence="3 4" key="1">
    <citation type="journal article" date="2015" name="Nat. Commun.">
        <title>Lucilia cuprina genome unlocks parasitic fly biology to underpin future interventions.</title>
        <authorList>
            <person name="Anstead C.A."/>
            <person name="Korhonen P.K."/>
            <person name="Young N.D."/>
            <person name="Hall R.S."/>
            <person name="Jex A.R."/>
            <person name="Murali S.C."/>
            <person name="Hughes D.S."/>
            <person name="Lee S.F."/>
            <person name="Perry T."/>
            <person name="Stroehlein A.J."/>
            <person name="Ansell B.R."/>
            <person name="Breugelmans B."/>
            <person name="Hofmann A."/>
            <person name="Qu J."/>
            <person name="Dugan S."/>
            <person name="Lee S.L."/>
            <person name="Chao H."/>
            <person name="Dinh H."/>
            <person name="Han Y."/>
            <person name="Doddapaneni H.V."/>
            <person name="Worley K.C."/>
            <person name="Muzny D.M."/>
            <person name="Ioannidis P."/>
            <person name="Waterhouse R.M."/>
            <person name="Zdobnov E.M."/>
            <person name="James P.J."/>
            <person name="Bagnall N.H."/>
            <person name="Kotze A.C."/>
            <person name="Gibbs R.A."/>
            <person name="Richards S."/>
            <person name="Batterham P."/>
            <person name="Gasser R.B."/>
        </authorList>
    </citation>
    <scope>NUCLEOTIDE SEQUENCE [LARGE SCALE GENOMIC DNA]</scope>
    <source>
        <strain evidence="3 4">LS</strain>
        <tissue evidence="3">Full body</tissue>
    </source>
</reference>
<dbReference type="STRING" id="7375.A0A0L0BV28"/>
<feature type="region of interest" description="Disordered" evidence="1">
    <location>
        <begin position="1"/>
        <end position="51"/>
    </location>
</feature>
<sequence length="292" mass="32497">MSRRTQDIPIRPRYGLTDEELEEERVNRETAAANTRSRKTSTNSNSDVASSYKEIPFLAQYAGAVPDSVLNDLTPTASRPVPGRDECLDDEEDEEDNSKSSSCDNSNKTPKRPQSLLSDAIPYELEGADDADGQMRHFVAENLEEKLRLTSPPGREDPYDYTKAPSHHSTPSTSTGGGMTRQFLLMPQLPQIDANVLNDIEIEAQYLATSVDNLTENLCNLLHSISSITADNVEVHKNAVNKLTDSMDANIKCMYTIMAKTEEITKSMQPTEQVGLRIREIKRLVDMLDSTV</sequence>
<feature type="region of interest" description="Disordered" evidence="1">
    <location>
        <begin position="144"/>
        <end position="176"/>
    </location>
</feature>
<protein>
    <recommendedName>
        <fullName evidence="2">BLOC-1-related complex subunit 6 C-terminal helix domain-containing protein</fullName>
    </recommendedName>
</protein>
<dbReference type="GO" id="GO:0099078">
    <property type="term" value="C:BORC complex"/>
    <property type="evidence" value="ECO:0007669"/>
    <property type="project" value="TreeGrafter"/>
</dbReference>
<feature type="compositionally biased region" description="Low complexity" evidence="1">
    <location>
        <begin position="99"/>
        <end position="108"/>
    </location>
</feature>
<evidence type="ECO:0000256" key="1">
    <source>
        <dbReference type="SAM" id="MobiDB-lite"/>
    </source>
</evidence>
<evidence type="ECO:0000313" key="4">
    <source>
        <dbReference type="Proteomes" id="UP000037069"/>
    </source>
</evidence>
<evidence type="ECO:0000259" key="2">
    <source>
        <dbReference type="Pfam" id="PF10157"/>
    </source>
</evidence>
<dbReference type="EMBL" id="JRES01001294">
    <property type="protein sequence ID" value="KNC23877.1"/>
    <property type="molecule type" value="Genomic_DNA"/>
</dbReference>
<feature type="compositionally biased region" description="Basic and acidic residues" evidence="1">
    <location>
        <begin position="144"/>
        <end position="160"/>
    </location>
</feature>